<dbReference type="PANTHER" id="PTHR24399">
    <property type="entry name" value="ZINC FINGER AND BTB DOMAIN-CONTAINING"/>
    <property type="match status" value="1"/>
</dbReference>
<dbReference type="PROSITE" id="PS50157">
    <property type="entry name" value="ZINC_FINGER_C2H2_2"/>
    <property type="match status" value="7"/>
</dbReference>
<keyword evidence="5" id="KW-0677">Repeat</keyword>
<dbReference type="Gene3D" id="3.30.160.60">
    <property type="entry name" value="Classic Zinc Finger"/>
    <property type="match status" value="6"/>
</dbReference>
<dbReference type="InterPro" id="IPR013087">
    <property type="entry name" value="Znf_C2H2_type"/>
</dbReference>
<feature type="domain" description="C2H2-type" evidence="14">
    <location>
        <begin position="82"/>
        <end position="100"/>
    </location>
</feature>
<dbReference type="AlphaFoldDB" id="A0A8T2ISF1"/>
<evidence type="ECO:0000259" key="14">
    <source>
        <dbReference type="PROSITE" id="PS50157"/>
    </source>
</evidence>
<dbReference type="GO" id="GO:0001227">
    <property type="term" value="F:DNA-binding transcription repressor activity, RNA polymerase II-specific"/>
    <property type="evidence" value="ECO:0007669"/>
    <property type="project" value="TreeGrafter"/>
</dbReference>
<comment type="caution">
    <text evidence="15">The sequence shown here is derived from an EMBL/GenBank/DDBJ whole genome shotgun (WGS) entry which is preliminary data.</text>
</comment>
<gene>
    <name evidence="15" type="ORF">GDO86_007094</name>
</gene>
<sequence>MESSDVPVRGGENCENEENKSEPESSRLWRKLHCHVVPETDNTSISLNAAKKVHQGSVLLGPTLPKSPTKSQYLTKPTSSGFICSKCGKSFLTDSDLLCHICTSALFDFQSQNSSHVKEFQCTECRKSFTRKAGLVEHVRLHTGEKPFACKECGKLFARKILLLNHQKQHTGEKPFSCTECGKSFFQKSGLHIHQKIHSGAKPFSCTDCGKSFSKKYNLLRHEKMHMVDITCTECGKCFHQKLTLEVETGQKSFTCTECEKKMHVRVQPFKCSQCGDTFFRRTHLNSHQKVHEREKRFECTECGERFSKKKKFKKHQKTHSLTGDNVPEANASEKD</sequence>
<dbReference type="PROSITE" id="PS00028">
    <property type="entry name" value="ZINC_FINGER_C2H2_1"/>
    <property type="match status" value="6"/>
</dbReference>
<dbReference type="OrthoDB" id="9044188at2759"/>
<dbReference type="GO" id="GO:0005654">
    <property type="term" value="C:nucleoplasm"/>
    <property type="evidence" value="ECO:0007669"/>
    <property type="project" value="TreeGrafter"/>
</dbReference>
<keyword evidence="7" id="KW-0862">Zinc</keyword>
<feature type="region of interest" description="Disordered" evidence="13">
    <location>
        <begin position="1"/>
        <end position="26"/>
    </location>
</feature>
<reference evidence="15" key="1">
    <citation type="thesis" date="2020" institute="ProQuest LLC" country="789 East Eisenhower Parkway, Ann Arbor, MI, USA">
        <title>Comparative Genomics and Chromosome Evolution.</title>
        <authorList>
            <person name="Mudd A.B."/>
        </authorList>
    </citation>
    <scope>NUCLEOTIDE SEQUENCE</scope>
    <source>
        <strain evidence="15">Female2</strain>
        <tissue evidence="15">Blood</tissue>
    </source>
</reference>
<dbReference type="GO" id="GO:0000978">
    <property type="term" value="F:RNA polymerase II cis-regulatory region sequence-specific DNA binding"/>
    <property type="evidence" value="ECO:0007669"/>
    <property type="project" value="TreeGrafter"/>
</dbReference>
<feature type="domain" description="C2H2-type" evidence="14">
    <location>
        <begin position="176"/>
        <end position="203"/>
    </location>
</feature>
<feature type="domain" description="C2H2-type" evidence="14">
    <location>
        <begin position="120"/>
        <end position="147"/>
    </location>
</feature>
<evidence type="ECO:0000313" key="16">
    <source>
        <dbReference type="Proteomes" id="UP000812440"/>
    </source>
</evidence>
<evidence type="ECO:0000256" key="8">
    <source>
        <dbReference type="ARBA" id="ARBA00023015"/>
    </source>
</evidence>
<dbReference type="EMBL" id="JAACNH010000007">
    <property type="protein sequence ID" value="KAG8435869.1"/>
    <property type="molecule type" value="Genomic_DNA"/>
</dbReference>
<evidence type="ECO:0000256" key="6">
    <source>
        <dbReference type="ARBA" id="ARBA00022771"/>
    </source>
</evidence>
<feature type="compositionally biased region" description="Basic residues" evidence="13">
    <location>
        <begin position="310"/>
        <end position="319"/>
    </location>
</feature>
<accession>A0A8T2ISF1</accession>
<feature type="domain" description="C2H2-type" evidence="14">
    <location>
        <begin position="204"/>
        <end position="226"/>
    </location>
</feature>
<dbReference type="Pfam" id="PF00096">
    <property type="entry name" value="zf-C2H2"/>
    <property type="match status" value="6"/>
</dbReference>
<dbReference type="GO" id="GO:0001817">
    <property type="term" value="P:regulation of cytokine production"/>
    <property type="evidence" value="ECO:0007669"/>
    <property type="project" value="TreeGrafter"/>
</dbReference>
<evidence type="ECO:0000256" key="2">
    <source>
        <dbReference type="ARBA" id="ARBA00004123"/>
    </source>
</evidence>
<evidence type="ECO:0000256" key="11">
    <source>
        <dbReference type="ARBA" id="ARBA00023242"/>
    </source>
</evidence>
<keyword evidence="10" id="KW-0804">Transcription</keyword>
<proteinExistence type="inferred from homology"/>
<dbReference type="PANTHER" id="PTHR24399:SF54">
    <property type="entry name" value="GASTRULA ZINC FINGER PROTEIN XLCGF26.1-LIKE-RELATED"/>
    <property type="match status" value="1"/>
</dbReference>
<feature type="region of interest" description="Disordered" evidence="13">
    <location>
        <begin position="310"/>
        <end position="336"/>
    </location>
</feature>
<comment type="similarity">
    <text evidence="3">Belongs to the krueppel C2H2-type zinc-finger protein family.</text>
</comment>
<evidence type="ECO:0000256" key="12">
    <source>
        <dbReference type="PROSITE-ProRule" id="PRU00042"/>
    </source>
</evidence>
<evidence type="ECO:0000256" key="13">
    <source>
        <dbReference type="SAM" id="MobiDB-lite"/>
    </source>
</evidence>
<dbReference type="FunFam" id="3.30.160.60:FF:000358">
    <property type="entry name" value="zinc finger protein 24"/>
    <property type="match status" value="1"/>
</dbReference>
<feature type="domain" description="C2H2-type" evidence="14">
    <location>
        <begin position="270"/>
        <end position="297"/>
    </location>
</feature>
<protein>
    <recommendedName>
        <fullName evidence="14">C2H2-type domain-containing protein</fullName>
    </recommendedName>
</protein>
<keyword evidence="9" id="KW-0238">DNA-binding</keyword>
<comment type="function">
    <text evidence="1">May be involved in transcriptional regulation.</text>
</comment>
<dbReference type="FunFam" id="3.30.160.60:FF:000759">
    <property type="entry name" value="zinc finger protein 16"/>
    <property type="match status" value="1"/>
</dbReference>
<organism evidence="15 16">
    <name type="scientific">Hymenochirus boettgeri</name>
    <name type="common">Congo dwarf clawed frog</name>
    <dbReference type="NCBI Taxonomy" id="247094"/>
    <lineage>
        <taxon>Eukaryota</taxon>
        <taxon>Metazoa</taxon>
        <taxon>Chordata</taxon>
        <taxon>Craniata</taxon>
        <taxon>Vertebrata</taxon>
        <taxon>Euteleostomi</taxon>
        <taxon>Amphibia</taxon>
        <taxon>Batrachia</taxon>
        <taxon>Anura</taxon>
        <taxon>Pipoidea</taxon>
        <taxon>Pipidae</taxon>
        <taxon>Pipinae</taxon>
        <taxon>Hymenochirus</taxon>
    </lineage>
</organism>
<keyword evidence="4" id="KW-0479">Metal-binding</keyword>
<keyword evidence="6 12" id="KW-0863">Zinc-finger</keyword>
<keyword evidence="8" id="KW-0805">Transcription regulation</keyword>
<evidence type="ECO:0000256" key="1">
    <source>
        <dbReference type="ARBA" id="ARBA00003767"/>
    </source>
</evidence>
<dbReference type="FunFam" id="3.30.160.60:FF:000709">
    <property type="entry name" value="GDNF-inducible zinc finger protein 1"/>
    <property type="match status" value="1"/>
</dbReference>
<evidence type="ECO:0000256" key="10">
    <source>
        <dbReference type="ARBA" id="ARBA00023163"/>
    </source>
</evidence>
<feature type="domain" description="C2H2-type" evidence="14">
    <location>
        <begin position="148"/>
        <end position="175"/>
    </location>
</feature>
<evidence type="ECO:0000256" key="3">
    <source>
        <dbReference type="ARBA" id="ARBA00006991"/>
    </source>
</evidence>
<dbReference type="SUPFAM" id="SSF57667">
    <property type="entry name" value="beta-beta-alpha zinc fingers"/>
    <property type="match status" value="4"/>
</dbReference>
<evidence type="ECO:0000256" key="4">
    <source>
        <dbReference type="ARBA" id="ARBA00022723"/>
    </source>
</evidence>
<evidence type="ECO:0000313" key="15">
    <source>
        <dbReference type="EMBL" id="KAG8435869.1"/>
    </source>
</evidence>
<feature type="compositionally biased region" description="Basic and acidic residues" evidence="13">
    <location>
        <begin position="17"/>
        <end position="26"/>
    </location>
</feature>
<dbReference type="GO" id="GO:0008270">
    <property type="term" value="F:zinc ion binding"/>
    <property type="evidence" value="ECO:0007669"/>
    <property type="project" value="UniProtKB-KW"/>
</dbReference>
<name>A0A8T2ISF1_9PIPI</name>
<keyword evidence="11" id="KW-0539">Nucleus</keyword>
<feature type="domain" description="C2H2-type" evidence="14">
    <location>
        <begin position="298"/>
        <end position="321"/>
    </location>
</feature>
<evidence type="ECO:0000256" key="5">
    <source>
        <dbReference type="ARBA" id="ARBA00022737"/>
    </source>
</evidence>
<evidence type="ECO:0000256" key="7">
    <source>
        <dbReference type="ARBA" id="ARBA00022833"/>
    </source>
</evidence>
<evidence type="ECO:0000256" key="9">
    <source>
        <dbReference type="ARBA" id="ARBA00023125"/>
    </source>
</evidence>
<dbReference type="InterPro" id="IPR036236">
    <property type="entry name" value="Znf_C2H2_sf"/>
</dbReference>
<dbReference type="SMART" id="SM00355">
    <property type="entry name" value="ZnF_C2H2"/>
    <property type="match status" value="7"/>
</dbReference>
<dbReference type="Proteomes" id="UP000812440">
    <property type="component" value="Chromosome 4"/>
</dbReference>
<keyword evidence="16" id="KW-1185">Reference proteome</keyword>
<dbReference type="FunFam" id="3.30.160.60:FF:000706">
    <property type="entry name" value="Zinc finger protein"/>
    <property type="match status" value="2"/>
</dbReference>
<comment type="subcellular location">
    <subcellularLocation>
        <location evidence="2">Nucleus</location>
    </subcellularLocation>
</comment>
<dbReference type="GO" id="GO:0002682">
    <property type="term" value="P:regulation of immune system process"/>
    <property type="evidence" value="ECO:0007669"/>
    <property type="project" value="TreeGrafter"/>
</dbReference>
<dbReference type="FunFam" id="3.30.160.60:FF:000100">
    <property type="entry name" value="Zinc finger 45-like"/>
    <property type="match status" value="1"/>
</dbReference>